<evidence type="ECO:0000313" key="4">
    <source>
        <dbReference type="Proteomes" id="UP000813444"/>
    </source>
</evidence>
<evidence type="ECO:0000259" key="2">
    <source>
        <dbReference type="Pfam" id="PF25486"/>
    </source>
</evidence>
<gene>
    <name evidence="3" type="ORF">B0I35DRAFT_513330</name>
</gene>
<dbReference type="Pfam" id="PF25486">
    <property type="entry name" value="DUF7909"/>
    <property type="match status" value="1"/>
</dbReference>
<organism evidence="3 4">
    <name type="scientific">Stachybotrys elegans</name>
    <dbReference type="NCBI Taxonomy" id="80388"/>
    <lineage>
        <taxon>Eukaryota</taxon>
        <taxon>Fungi</taxon>
        <taxon>Dikarya</taxon>
        <taxon>Ascomycota</taxon>
        <taxon>Pezizomycotina</taxon>
        <taxon>Sordariomycetes</taxon>
        <taxon>Hypocreomycetidae</taxon>
        <taxon>Hypocreales</taxon>
        <taxon>Stachybotryaceae</taxon>
        <taxon>Stachybotrys</taxon>
    </lineage>
</organism>
<feature type="signal peptide" evidence="1">
    <location>
        <begin position="1"/>
        <end position="18"/>
    </location>
</feature>
<dbReference type="AlphaFoldDB" id="A0A8K0STJ4"/>
<evidence type="ECO:0000313" key="3">
    <source>
        <dbReference type="EMBL" id="KAH7313707.1"/>
    </source>
</evidence>
<dbReference type="Proteomes" id="UP000813444">
    <property type="component" value="Unassembled WGS sequence"/>
</dbReference>
<accession>A0A8K0STJ4</accession>
<evidence type="ECO:0000256" key="1">
    <source>
        <dbReference type="SAM" id="SignalP"/>
    </source>
</evidence>
<keyword evidence="1" id="KW-0732">Signal</keyword>
<comment type="caution">
    <text evidence="3">The sequence shown here is derived from an EMBL/GenBank/DDBJ whole genome shotgun (WGS) entry which is preliminary data.</text>
</comment>
<reference evidence="3" key="1">
    <citation type="journal article" date="2021" name="Nat. Commun.">
        <title>Genetic determinants of endophytism in the Arabidopsis root mycobiome.</title>
        <authorList>
            <person name="Mesny F."/>
            <person name="Miyauchi S."/>
            <person name="Thiergart T."/>
            <person name="Pickel B."/>
            <person name="Atanasova L."/>
            <person name="Karlsson M."/>
            <person name="Huettel B."/>
            <person name="Barry K.W."/>
            <person name="Haridas S."/>
            <person name="Chen C."/>
            <person name="Bauer D."/>
            <person name="Andreopoulos W."/>
            <person name="Pangilinan J."/>
            <person name="LaButti K."/>
            <person name="Riley R."/>
            <person name="Lipzen A."/>
            <person name="Clum A."/>
            <person name="Drula E."/>
            <person name="Henrissat B."/>
            <person name="Kohler A."/>
            <person name="Grigoriev I.V."/>
            <person name="Martin F.M."/>
            <person name="Hacquard S."/>
        </authorList>
    </citation>
    <scope>NUCLEOTIDE SEQUENCE</scope>
    <source>
        <strain evidence="3">MPI-CAGE-CH-0235</strain>
    </source>
</reference>
<dbReference type="OrthoDB" id="5985073at2759"/>
<protein>
    <recommendedName>
        <fullName evidence="2">DUF7909 domain-containing protein</fullName>
    </recommendedName>
</protein>
<name>A0A8K0STJ4_9HYPO</name>
<feature type="domain" description="DUF7909" evidence="2">
    <location>
        <begin position="18"/>
        <end position="182"/>
    </location>
</feature>
<proteinExistence type="predicted"/>
<dbReference type="EMBL" id="JAGPNK010000009">
    <property type="protein sequence ID" value="KAH7313707.1"/>
    <property type="molecule type" value="Genomic_DNA"/>
</dbReference>
<dbReference type="InterPro" id="IPR057231">
    <property type="entry name" value="DUF7909"/>
</dbReference>
<feature type="chain" id="PRO_5035435865" description="DUF7909 domain-containing protein" evidence="1">
    <location>
        <begin position="19"/>
        <end position="192"/>
    </location>
</feature>
<keyword evidence="4" id="KW-1185">Reference proteome</keyword>
<sequence length="192" mass="21124">MNLLRIACVFAGLGLACTIPDLPIPNTITDPFRLQVQNATVARVHNKFTNLVASGGGDQHLFIDPVGTPTSNFTLSQGVIQWQNVRAVIGGEYSQIDSTTKMFMTGRGDPRAIFEPVYGCNPDTDEVQIELEFVTWQNHPAGGWICVRPSYDNGHEFRYYPPDNNKVDPNRTCYRVTLVVVPAGDGTVEGLP</sequence>
<dbReference type="PROSITE" id="PS51257">
    <property type="entry name" value="PROKAR_LIPOPROTEIN"/>
    <property type="match status" value="1"/>
</dbReference>